<evidence type="ECO:0000313" key="4">
    <source>
        <dbReference type="EMBL" id="SIT87880.1"/>
    </source>
</evidence>
<dbReference type="InterPro" id="IPR016181">
    <property type="entry name" value="Acyl_CoA_acyltransferase"/>
</dbReference>
<name>A0A1U7PPN9_9BACI</name>
<accession>A0A1U7PPN9</accession>
<evidence type="ECO:0000259" key="3">
    <source>
        <dbReference type="PROSITE" id="PS51186"/>
    </source>
</evidence>
<dbReference type="PROSITE" id="PS51186">
    <property type="entry name" value="GNAT"/>
    <property type="match status" value="1"/>
</dbReference>
<evidence type="ECO:0000313" key="5">
    <source>
        <dbReference type="Proteomes" id="UP000187550"/>
    </source>
</evidence>
<dbReference type="CDD" id="cd04301">
    <property type="entry name" value="NAT_SF"/>
    <property type="match status" value="1"/>
</dbReference>
<keyword evidence="2" id="KW-0012">Acyltransferase</keyword>
<proteinExistence type="predicted"/>
<dbReference type="STRING" id="550447.SAMN05428946_2186"/>
<evidence type="ECO:0000256" key="1">
    <source>
        <dbReference type="ARBA" id="ARBA00022679"/>
    </source>
</evidence>
<reference evidence="5" key="1">
    <citation type="submission" date="2017-01" db="EMBL/GenBank/DDBJ databases">
        <authorList>
            <person name="Varghese N."/>
            <person name="Submissions S."/>
        </authorList>
    </citation>
    <scope>NUCLEOTIDE SEQUENCE [LARGE SCALE GENOMIC DNA]</scope>
    <source>
        <strain evidence="5">MNA4</strain>
    </source>
</reference>
<dbReference type="SUPFAM" id="SSF55729">
    <property type="entry name" value="Acyl-CoA N-acyltransferases (Nat)"/>
    <property type="match status" value="1"/>
</dbReference>
<dbReference type="Gene3D" id="3.40.630.30">
    <property type="match status" value="1"/>
</dbReference>
<dbReference type="AlphaFoldDB" id="A0A1U7PPN9"/>
<dbReference type="InterPro" id="IPR050680">
    <property type="entry name" value="YpeA/RimI_acetyltransf"/>
</dbReference>
<dbReference type="EMBL" id="FTPL01000003">
    <property type="protein sequence ID" value="SIT87880.1"/>
    <property type="molecule type" value="Genomic_DNA"/>
</dbReference>
<dbReference type="OrthoDB" id="7205533at2"/>
<keyword evidence="1 4" id="KW-0808">Transferase</keyword>
<dbReference type="GO" id="GO:0016747">
    <property type="term" value="F:acyltransferase activity, transferring groups other than amino-acyl groups"/>
    <property type="evidence" value="ECO:0007669"/>
    <property type="project" value="InterPro"/>
</dbReference>
<protein>
    <submittedName>
        <fullName evidence="4">Spermine/spermidine N-acetyltransferase</fullName>
    </submittedName>
</protein>
<dbReference type="PANTHER" id="PTHR43420:SF47">
    <property type="entry name" value="N-ACETYLTRANSFERASE DOMAIN-CONTAINING PROTEIN"/>
    <property type="match status" value="1"/>
</dbReference>
<feature type="domain" description="N-acetyltransferase" evidence="3">
    <location>
        <begin position="23"/>
        <end position="172"/>
    </location>
</feature>
<keyword evidence="5" id="KW-1185">Reference proteome</keyword>
<dbReference type="PANTHER" id="PTHR43420">
    <property type="entry name" value="ACETYLTRANSFERASE"/>
    <property type="match status" value="1"/>
</dbReference>
<gene>
    <name evidence="4" type="ORF">SAMN05428946_2186</name>
</gene>
<evidence type="ECO:0000256" key="2">
    <source>
        <dbReference type="ARBA" id="ARBA00023315"/>
    </source>
</evidence>
<dbReference type="Proteomes" id="UP000187550">
    <property type="component" value="Unassembled WGS sequence"/>
</dbReference>
<sequence>MTTEIVKCGAGDLDTIREVGIGTYIETFDAHNPPEIMQAYLESAFAPEKLAGELAEPLSEFYLIRKDGEPAGYLKVNTGSAQTEDMGGDALEVERIYIRSAFKRMGLGRHLMDLAIELAGEHGKSKIWLGVWEHNSDAIKFYEKAGFVQTGAHSFFMGTDEQRDLIMTKRLT</sequence>
<organism evidence="4 5">
    <name type="scientific">Edaphobacillus lindanitolerans</name>
    <dbReference type="NCBI Taxonomy" id="550447"/>
    <lineage>
        <taxon>Bacteria</taxon>
        <taxon>Bacillati</taxon>
        <taxon>Bacillota</taxon>
        <taxon>Bacilli</taxon>
        <taxon>Bacillales</taxon>
        <taxon>Bacillaceae</taxon>
        <taxon>Edaphobacillus</taxon>
    </lineage>
</organism>
<dbReference type="InterPro" id="IPR000182">
    <property type="entry name" value="GNAT_dom"/>
</dbReference>
<dbReference type="Pfam" id="PF00583">
    <property type="entry name" value="Acetyltransf_1"/>
    <property type="match status" value="1"/>
</dbReference>
<dbReference type="RefSeq" id="WP_076759259.1">
    <property type="nucleotide sequence ID" value="NZ_FTPL01000003.1"/>
</dbReference>